<dbReference type="Gene3D" id="2.40.10.120">
    <property type="match status" value="1"/>
</dbReference>
<dbReference type="SUPFAM" id="SSF50156">
    <property type="entry name" value="PDZ domain-like"/>
    <property type="match status" value="1"/>
</dbReference>
<evidence type="ECO:0000256" key="3">
    <source>
        <dbReference type="ARBA" id="ARBA00022801"/>
    </source>
</evidence>
<feature type="domain" description="PDZ" evidence="4">
    <location>
        <begin position="202"/>
        <end position="274"/>
    </location>
</feature>
<evidence type="ECO:0000313" key="6">
    <source>
        <dbReference type="Proteomes" id="UP000006903"/>
    </source>
</evidence>
<organism evidence="5 6">
    <name type="scientific">Desulfurococcus amylolyticus (strain DSM 18924 / JCM 16383 / VKM B-2413 / 1221n)</name>
    <name type="common">Desulfurococcus kamchatkensis</name>
    <dbReference type="NCBI Taxonomy" id="490899"/>
    <lineage>
        <taxon>Archaea</taxon>
        <taxon>Thermoproteota</taxon>
        <taxon>Thermoprotei</taxon>
        <taxon>Desulfurococcales</taxon>
        <taxon>Desulfurococcaceae</taxon>
        <taxon>Desulfurococcus</taxon>
    </lineage>
</organism>
<dbReference type="InterPro" id="IPR009003">
    <property type="entry name" value="Peptidase_S1_PA"/>
</dbReference>
<dbReference type="EMBL" id="CP001140">
    <property type="protein sequence ID" value="ACL10759.1"/>
    <property type="molecule type" value="Genomic_DNA"/>
</dbReference>
<evidence type="ECO:0000259" key="4">
    <source>
        <dbReference type="PROSITE" id="PS50106"/>
    </source>
</evidence>
<dbReference type="KEGG" id="dka:DKAM_0433"/>
<dbReference type="InterPro" id="IPR041489">
    <property type="entry name" value="PDZ_6"/>
</dbReference>
<dbReference type="SUPFAM" id="SSF50494">
    <property type="entry name" value="Trypsin-like serine proteases"/>
    <property type="match status" value="1"/>
</dbReference>
<dbReference type="eggNOG" id="arCOG02833">
    <property type="taxonomic scope" value="Archaea"/>
</dbReference>
<dbReference type="InterPro" id="IPR001478">
    <property type="entry name" value="PDZ"/>
</dbReference>
<evidence type="ECO:0000256" key="1">
    <source>
        <dbReference type="ARBA" id="ARBA00010541"/>
    </source>
</evidence>
<dbReference type="Gene3D" id="2.30.42.10">
    <property type="match status" value="1"/>
</dbReference>
<dbReference type="Pfam" id="PF17820">
    <property type="entry name" value="PDZ_6"/>
    <property type="match status" value="1"/>
</dbReference>
<dbReference type="HOGENOM" id="CLU_020120_2_2_2"/>
<comment type="similarity">
    <text evidence="1">Belongs to the peptidase S1C family.</text>
</comment>
<accession>B8D3S8</accession>
<name>B8D3S8_DESA1</name>
<dbReference type="InterPro" id="IPR036034">
    <property type="entry name" value="PDZ_sf"/>
</dbReference>
<dbReference type="SMART" id="SM00228">
    <property type="entry name" value="PDZ"/>
    <property type="match status" value="1"/>
</dbReference>
<dbReference type="Proteomes" id="UP000006903">
    <property type="component" value="Chromosome"/>
</dbReference>
<dbReference type="GeneID" id="7170674"/>
<dbReference type="GO" id="GO:0006508">
    <property type="term" value="P:proteolysis"/>
    <property type="evidence" value="ECO:0007669"/>
    <property type="project" value="UniProtKB-KW"/>
</dbReference>
<dbReference type="GO" id="GO:0004252">
    <property type="term" value="F:serine-type endopeptidase activity"/>
    <property type="evidence" value="ECO:0007669"/>
    <property type="project" value="InterPro"/>
</dbReference>
<reference evidence="5 6" key="1">
    <citation type="journal article" date="2009" name="J. Bacteriol.">
        <title>Complete genome sequence of the anaerobic, protein-degrading hyperthermophilic crenarchaeon Desulfurococcus kamchatkensis.</title>
        <authorList>
            <person name="Ravin N.V."/>
            <person name="Mardanov A.V."/>
            <person name="Beletsky A.V."/>
            <person name="Kublanov I.V."/>
            <person name="Kolganova T.V."/>
            <person name="Lebedinsky A.V."/>
            <person name="Chernyh N.A."/>
            <person name="Bonch-Osmolovskaya E.A."/>
            <person name="Skryabin K.G."/>
        </authorList>
    </citation>
    <scope>NUCLEOTIDE SEQUENCE [LARGE SCALE GENOMIC DNA]</scope>
    <source>
        <strain evidence="6">DSM 18924 / JCM 16383 / VKM B-2413 / 1221n</strain>
    </source>
</reference>
<proteinExistence type="inferred from homology"/>
<evidence type="ECO:0000313" key="5">
    <source>
        <dbReference type="EMBL" id="ACL10759.1"/>
    </source>
</evidence>
<dbReference type="CDD" id="cd06779">
    <property type="entry name" value="cpPDZ_Deg_HtrA-like"/>
    <property type="match status" value="1"/>
</dbReference>
<dbReference type="InterPro" id="IPR001940">
    <property type="entry name" value="Peptidase_S1C"/>
</dbReference>
<dbReference type="PANTHER" id="PTHR22939:SF129">
    <property type="entry name" value="SERINE PROTEASE HTRA2, MITOCHONDRIAL"/>
    <property type="match status" value="1"/>
</dbReference>
<keyword evidence="2 5" id="KW-0645">Protease</keyword>
<dbReference type="PRINTS" id="PR00834">
    <property type="entry name" value="PROTEASES2C"/>
</dbReference>
<gene>
    <name evidence="5" type="ordered locus">DKAM_0433</name>
</gene>
<dbReference type="RefSeq" id="WP_012608101.1">
    <property type="nucleotide sequence ID" value="NC_011766.1"/>
</dbReference>
<keyword evidence="3" id="KW-0378">Hydrolase</keyword>
<dbReference type="PROSITE" id="PS50106">
    <property type="entry name" value="PDZ"/>
    <property type="match status" value="1"/>
</dbReference>
<dbReference type="STRING" id="490899.DKAM_0433"/>
<protein>
    <submittedName>
        <fullName evidence="5">Protease</fullName>
    </submittedName>
</protein>
<dbReference type="Pfam" id="PF13365">
    <property type="entry name" value="Trypsin_2"/>
    <property type="match status" value="1"/>
</dbReference>
<dbReference type="PANTHER" id="PTHR22939">
    <property type="entry name" value="SERINE PROTEASE FAMILY S1C HTRA-RELATED"/>
    <property type="match status" value="1"/>
</dbReference>
<dbReference type="AlphaFoldDB" id="B8D3S8"/>
<sequence length="312" mass="33554">MDPYELSVKLTRMVEEIESSVVTIATQISYPIPFFFSQEQARSYGSGFIVSEGLVVTNAHVVRNASVIKIMFSDGYISEAEIVAIDPSRDLALLRTEKHGVPIRLGDSNMVKPGEIVLAIGSPLGLPGPSVTLGVISAVGRTLSSGEVILEDLIQTDAAINPGNSGGPLVNLNGEAIGVATAIIPYAQGIGFAIPVNTVKRFIEIIRKYGRPLRAWIGVYVAPLNPTTSSIYRLPVKEGLLVVRVVPGMPAYRMGIREGDVIVAVNGKPVRKTSELKETIEESIDNGVIQLEIIRGGKLFKIEVPIVVEELE</sequence>
<evidence type="ECO:0000256" key="2">
    <source>
        <dbReference type="ARBA" id="ARBA00022670"/>
    </source>
</evidence>